<dbReference type="Gene3D" id="3.40.50.300">
    <property type="entry name" value="P-loop containing nucleotide triphosphate hydrolases"/>
    <property type="match status" value="1"/>
</dbReference>
<evidence type="ECO:0000256" key="2">
    <source>
        <dbReference type="ARBA" id="ARBA00022741"/>
    </source>
</evidence>
<evidence type="ECO:0000256" key="3">
    <source>
        <dbReference type="ARBA" id="ARBA00022840"/>
    </source>
</evidence>
<dbReference type="Pfam" id="PF01695">
    <property type="entry name" value="IstB_IS21"/>
    <property type="match status" value="1"/>
</dbReference>
<dbReference type="InterPro" id="IPR003593">
    <property type="entry name" value="AAA+_ATPase"/>
</dbReference>
<dbReference type="InterPro" id="IPR002611">
    <property type="entry name" value="IstB_ATP-bd"/>
</dbReference>
<dbReference type="PIRSF" id="PIRSF003073">
    <property type="entry name" value="DNAC_TnpB_IstB"/>
    <property type="match status" value="1"/>
</dbReference>
<dbReference type="PANTHER" id="PTHR30050:SF4">
    <property type="entry name" value="ATP-BINDING PROTEIN RV3427C IN INSERTION SEQUENCE-RELATED"/>
    <property type="match status" value="1"/>
</dbReference>
<evidence type="ECO:0000313" key="5">
    <source>
        <dbReference type="EMBL" id="KKM05422.1"/>
    </source>
</evidence>
<dbReference type="InterPro" id="IPR028350">
    <property type="entry name" value="DNAC/IstB-like"/>
</dbReference>
<sequence>MKAYEQTLHLLETLNLRGILANIDEELNEAEGEKVSYMSFLISILKREIAERTERRLKRNMAQAHFPVIKTFKGFEFGRVKGITKTDVSKLLDFRWIDNHENLLFFGPPGIGKTRLSIAFGVKAVEAGYTVCFERIVNLIDLLKRAQIQRTAGFRINRLLKADLVIIDEIGYTPIERIEANKFFNLISELYERTSIIITSNKGFDSWAEMMGDDVMTTALLDRLLHHAEVFNLDGESYRIQNRR</sequence>
<dbReference type="InterPro" id="IPR047661">
    <property type="entry name" value="IstB"/>
</dbReference>
<gene>
    <name evidence="5" type="ORF">LCGC14_1754270</name>
</gene>
<dbReference type="InterPro" id="IPR001270">
    <property type="entry name" value="ClpA/B"/>
</dbReference>
<reference evidence="5" key="1">
    <citation type="journal article" date="2015" name="Nature">
        <title>Complex archaea that bridge the gap between prokaryotes and eukaryotes.</title>
        <authorList>
            <person name="Spang A."/>
            <person name="Saw J.H."/>
            <person name="Jorgensen S.L."/>
            <person name="Zaremba-Niedzwiedzka K."/>
            <person name="Martijn J."/>
            <person name="Lind A.E."/>
            <person name="van Eijk R."/>
            <person name="Schleper C."/>
            <person name="Guy L."/>
            <person name="Ettema T.J."/>
        </authorList>
    </citation>
    <scope>NUCLEOTIDE SEQUENCE</scope>
</reference>
<evidence type="ECO:0000256" key="1">
    <source>
        <dbReference type="ARBA" id="ARBA00008059"/>
    </source>
</evidence>
<dbReference type="GO" id="GO:0006260">
    <property type="term" value="P:DNA replication"/>
    <property type="evidence" value="ECO:0007669"/>
    <property type="project" value="TreeGrafter"/>
</dbReference>
<dbReference type="CDD" id="cd00009">
    <property type="entry name" value="AAA"/>
    <property type="match status" value="1"/>
</dbReference>
<comment type="similarity">
    <text evidence="1">Belongs to the IS21/IS1162 putative ATP-binding protein family.</text>
</comment>
<name>A0A0F9HQA9_9ZZZZ</name>
<keyword evidence="2" id="KW-0547">Nucleotide-binding</keyword>
<dbReference type="PRINTS" id="PR00300">
    <property type="entry name" value="CLPPROTEASEA"/>
</dbReference>
<dbReference type="AlphaFoldDB" id="A0A0F9HQA9"/>
<dbReference type="InterPro" id="IPR027417">
    <property type="entry name" value="P-loop_NTPase"/>
</dbReference>
<dbReference type="PANTHER" id="PTHR30050">
    <property type="entry name" value="CHROMOSOMAL REPLICATION INITIATOR PROTEIN DNAA"/>
    <property type="match status" value="1"/>
</dbReference>
<dbReference type="EMBL" id="LAZR01016228">
    <property type="protein sequence ID" value="KKM05422.1"/>
    <property type="molecule type" value="Genomic_DNA"/>
</dbReference>
<organism evidence="5">
    <name type="scientific">marine sediment metagenome</name>
    <dbReference type="NCBI Taxonomy" id="412755"/>
    <lineage>
        <taxon>unclassified sequences</taxon>
        <taxon>metagenomes</taxon>
        <taxon>ecological metagenomes</taxon>
    </lineage>
</organism>
<evidence type="ECO:0000259" key="4">
    <source>
        <dbReference type="SMART" id="SM00382"/>
    </source>
</evidence>
<comment type="caution">
    <text evidence="5">The sequence shown here is derived from an EMBL/GenBank/DDBJ whole genome shotgun (WGS) entry which is preliminary data.</text>
</comment>
<proteinExistence type="inferred from homology"/>
<keyword evidence="3" id="KW-0067">ATP-binding</keyword>
<dbReference type="GO" id="GO:0005524">
    <property type="term" value="F:ATP binding"/>
    <property type="evidence" value="ECO:0007669"/>
    <property type="project" value="UniProtKB-KW"/>
</dbReference>
<dbReference type="NCBIfam" id="NF038214">
    <property type="entry name" value="IS21_help_AAA"/>
    <property type="match status" value="1"/>
</dbReference>
<dbReference type="SUPFAM" id="SSF52540">
    <property type="entry name" value="P-loop containing nucleoside triphosphate hydrolases"/>
    <property type="match status" value="1"/>
</dbReference>
<accession>A0A0F9HQA9</accession>
<protein>
    <recommendedName>
        <fullName evidence="4">AAA+ ATPase domain-containing protein</fullName>
    </recommendedName>
</protein>
<dbReference type="SMART" id="SM00382">
    <property type="entry name" value="AAA"/>
    <property type="match status" value="1"/>
</dbReference>
<feature type="domain" description="AAA+ ATPase" evidence="4">
    <location>
        <begin position="99"/>
        <end position="234"/>
    </location>
</feature>